<dbReference type="AlphaFoldDB" id="G8C1T6"/>
<evidence type="ECO:0000256" key="3">
    <source>
        <dbReference type="ARBA" id="ARBA00022980"/>
    </source>
</evidence>
<keyword evidence="5" id="KW-0687">Ribonucleoprotein</keyword>
<dbReference type="eggNOG" id="KOG3435">
    <property type="taxonomic scope" value="Eukaryota"/>
</dbReference>
<name>G8C1T6_TETPH</name>
<dbReference type="InterPro" id="IPR013870">
    <property type="entry name" value="Ribosomal_mL54"/>
</dbReference>
<dbReference type="GO" id="GO:0003735">
    <property type="term" value="F:structural constituent of ribosome"/>
    <property type="evidence" value="ECO:0007669"/>
    <property type="project" value="EnsemblFungi"/>
</dbReference>
<keyword evidence="4" id="KW-0496">Mitochondrion</keyword>
<dbReference type="RefSeq" id="XP_003688548.1">
    <property type="nucleotide sequence ID" value="XM_003688500.1"/>
</dbReference>
<dbReference type="GeneID" id="11530704"/>
<dbReference type="PANTHER" id="PTHR28595:SF1">
    <property type="entry name" value="LARGE RIBOSOMAL SUBUNIT PROTEIN ML54"/>
    <property type="match status" value="1"/>
</dbReference>
<comment type="subcellular location">
    <subcellularLocation>
        <location evidence="1">Mitochondrion</location>
    </subcellularLocation>
</comment>
<evidence type="ECO:0000256" key="1">
    <source>
        <dbReference type="ARBA" id="ARBA00004173"/>
    </source>
</evidence>
<dbReference type="HOGENOM" id="CLU_144297_2_0_1"/>
<evidence type="ECO:0000256" key="4">
    <source>
        <dbReference type="ARBA" id="ARBA00023128"/>
    </source>
</evidence>
<dbReference type="Proteomes" id="UP000005666">
    <property type="component" value="Chromosome 15"/>
</dbReference>
<dbReference type="Pfam" id="PF08561">
    <property type="entry name" value="Ribosomal_L37"/>
    <property type="match status" value="1"/>
</dbReference>
<dbReference type="EMBL" id="HE612870">
    <property type="protein sequence ID" value="CCE66114.1"/>
    <property type="molecule type" value="Genomic_DNA"/>
</dbReference>
<evidence type="ECO:0000313" key="9">
    <source>
        <dbReference type="Proteomes" id="UP000005666"/>
    </source>
</evidence>
<accession>G8C1T6</accession>
<dbReference type="OMA" id="FMKWRRK"/>
<comment type="similarity">
    <text evidence="6">Belongs to the mitochondrion-specific ribosomal protein mL54 family.</text>
</comment>
<dbReference type="KEGG" id="tpf:TPHA_0O01470"/>
<organism evidence="8 9">
    <name type="scientific">Tetrapisispora phaffii (strain ATCC 24235 / CBS 4417 / NBRC 1672 / NRRL Y-8282 / UCD 70-5)</name>
    <name type="common">Yeast</name>
    <name type="synonym">Fabospora phaffii</name>
    <dbReference type="NCBI Taxonomy" id="1071381"/>
    <lineage>
        <taxon>Eukaryota</taxon>
        <taxon>Fungi</taxon>
        <taxon>Dikarya</taxon>
        <taxon>Ascomycota</taxon>
        <taxon>Saccharomycotina</taxon>
        <taxon>Saccharomycetes</taxon>
        <taxon>Saccharomycetales</taxon>
        <taxon>Saccharomycetaceae</taxon>
        <taxon>Tetrapisispora</taxon>
    </lineage>
</organism>
<dbReference type="GO" id="GO:0005762">
    <property type="term" value="C:mitochondrial large ribosomal subunit"/>
    <property type="evidence" value="ECO:0007669"/>
    <property type="project" value="EnsemblFungi"/>
</dbReference>
<evidence type="ECO:0000256" key="7">
    <source>
        <dbReference type="ARBA" id="ARBA00035179"/>
    </source>
</evidence>
<sequence length="100" mass="11451">MISVFAKRFFSRGSILLQESQANVLKSSCKAGTPLQINVLKTGKDPIALEDSEYPPWLWTVLDKGAQAARLENDPLKLRRKELRRKNRANIKQNNFLKQI</sequence>
<gene>
    <name evidence="8" type="primary">TPHA0O01470</name>
    <name evidence="8" type="ordered locus">TPHA_0O01470</name>
</gene>
<evidence type="ECO:0000313" key="8">
    <source>
        <dbReference type="EMBL" id="CCE66114.1"/>
    </source>
</evidence>
<keyword evidence="3" id="KW-0689">Ribosomal protein</keyword>
<dbReference type="PANTHER" id="PTHR28595">
    <property type="entry name" value="39S RIBOSOMAL PROTEIN L54, MITOCHONDRIAL"/>
    <property type="match status" value="1"/>
</dbReference>
<keyword evidence="9" id="KW-1185">Reference proteome</keyword>
<proteinExistence type="inferred from homology"/>
<protein>
    <recommendedName>
        <fullName evidence="7">Large ribosomal subunit protein mL54</fullName>
    </recommendedName>
</protein>
<dbReference type="OrthoDB" id="10252718at2759"/>
<evidence type="ECO:0000256" key="2">
    <source>
        <dbReference type="ARBA" id="ARBA00022946"/>
    </source>
</evidence>
<dbReference type="STRING" id="1071381.G8C1T6"/>
<evidence type="ECO:0000256" key="6">
    <source>
        <dbReference type="ARBA" id="ARBA00033752"/>
    </source>
</evidence>
<keyword evidence="2" id="KW-0809">Transit peptide</keyword>
<evidence type="ECO:0000256" key="5">
    <source>
        <dbReference type="ARBA" id="ARBA00023274"/>
    </source>
</evidence>
<reference evidence="8 9" key="1">
    <citation type="journal article" date="2011" name="Proc. Natl. Acad. Sci. U.S.A.">
        <title>Evolutionary erosion of yeast sex chromosomes by mating-type switching accidents.</title>
        <authorList>
            <person name="Gordon J.L."/>
            <person name="Armisen D."/>
            <person name="Proux-Wera E."/>
            <person name="Oheigeartaigh S.S."/>
            <person name="Byrne K.P."/>
            <person name="Wolfe K.H."/>
        </authorList>
    </citation>
    <scope>NUCLEOTIDE SEQUENCE [LARGE SCALE GENOMIC DNA]</scope>
    <source>
        <strain evidence="9">ATCC 24235 / CBS 4417 / NBRC 1672 / NRRL Y-8282 / UCD 70-5</strain>
    </source>
</reference>